<dbReference type="InterPro" id="IPR029063">
    <property type="entry name" value="SAM-dependent_MTases_sf"/>
</dbReference>
<dbReference type="Gene3D" id="3.40.50.150">
    <property type="entry name" value="Vaccinia Virus protein VP39"/>
    <property type="match status" value="1"/>
</dbReference>
<dbReference type="GO" id="GO:0032259">
    <property type="term" value="P:methylation"/>
    <property type="evidence" value="ECO:0007669"/>
    <property type="project" value="UniProtKB-KW"/>
</dbReference>
<name>A0A9W8P6Z4_9AGAR</name>
<sequence length="276" mass="30670">MICLMVHKGVLDSTYSNATQIIMTMSPSEHHHHATQGQAHDYVQANRNFFNTSDSAELDEHPVFLEFANTVGKSLREVYPFYPSRTTALDFACGSGLNTRPYAPYVKSVLGVDISQKMLDRYTKQAHDNGLADKMSCVCTELKGEASELDGVKFDVITCVMAYHHFSSAKDITSMLVRFLKPDGMLLVVDIEAPTPNLSSSSTSESHARPPATIHGLENLDYVAHQHGFKVEEMKEFFEGAGLVSFDMKHLTHVNFEGRFDVDVFLAKGVKPSKES</sequence>
<dbReference type="AlphaFoldDB" id="A0A9W8P6Z4"/>
<dbReference type="Pfam" id="PF08241">
    <property type="entry name" value="Methyltransf_11"/>
    <property type="match status" value="1"/>
</dbReference>
<dbReference type="Proteomes" id="UP001142393">
    <property type="component" value="Unassembled WGS sequence"/>
</dbReference>
<dbReference type="InterPro" id="IPR013216">
    <property type="entry name" value="Methyltransf_11"/>
</dbReference>
<evidence type="ECO:0000259" key="2">
    <source>
        <dbReference type="Pfam" id="PF08241"/>
    </source>
</evidence>
<comment type="caution">
    <text evidence="3">The sequence shown here is derived from an EMBL/GenBank/DDBJ whole genome shotgun (WGS) entry which is preliminary data.</text>
</comment>
<evidence type="ECO:0000256" key="1">
    <source>
        <dbReference type="ARBA" id="ARBA00022679"/>
    </source>
</evidence>
<evidence type="ECO:0000313" key="3">
    <source>
        <dbReference type="EMBL" id="KAJ3748323.1"/>
    </source>
</evidence>
<keyword evidence="1" id="KW-0808">Transferase</keyword>
<keyword evidence="3" id="KW-0489">Methyltransferase</keyword>
<dbReference type="GO" id="GO:0008757">
    <property type="term" value="F:S-adenosylmethionine-dependent methyltransferase activity"/>
    <property type="evidence" value="ECO:0007669"/>
    <property type="project" value="InterPro"/>
</dbReference>
<organism evidence="3 4">
    <name type="scientific">Lentinula detonsa</name>
    <dbReference type="NCBI Taxonomy" id="2804962"/>
    <lineage>
        <taxon>Eukaryota</taxon>
        <taxon>Fungi</taxon>
        <taxon>Dikarya</taxon>
        <taxon>Basidiomycota</taxon>
        <taxon>Agaricomycotina</taxon>
        <taxon>Agaricomycetes</taxon>
        <taxon>Agaricomycetidae</taxon>
        <taxon>Agaricales</taxon>
        <taxon>Marasmiineae</taxon>
        <taxon>Omphalotaceae</taxon>
        <taxon>Lentinula</taxon>
    </lineage>
</organism>
<dbReference type="PANTHER" id="PTHR43861">
    <property type="entry name" value="TRANS-ACONITATE 2-METHYLTRANSFERASE-RELATED"/>
    <property type="match status" value="1"/>
</dbReference>
<feature type="domain" description="Methyltransferase type 11" evidence="2">
    <location>
        <begin position="89"/>
        <end position="187"/>
    </location>
</feature>
<proteinExistence type="predicted"/>
<keyword evidence="4" id="KW-1185">Reference proteome</keyword>
<protein>
    <submittedName>
        <fullName evidence="3">S-adenosyl-L-methionine-dependent methyltransferase</fullName>
    </submittedName>
</protein>
<dbReference type="PANTHER" id="PTHR43861:SF3">
    <property type="entry name" value="PUTATIVE (AFU_ORTHOLOGUE AFUA_2G14390)-RELATED"/>
    <property type="match status" value="1"/>
</dbReference>
<dbReference type="SUPFAM" id="SSF53335">
    <property type="entry name" value="S-adenosyl-L-methionine-dependent methyltransferases"/>
    <property type="match status" value="1"/>
</dbReference>
<dbReference type="EMBL" id="JANVFU010000002">
    <property type="protein sequence ID" value="KAJ3748323.1"/>
    <property type="molecule type" value="Genomic_DNA"/>
</dbReference>
<accession>A0A9W8P6Z4</accession>
<reference evidence="3 4" key="1">
    <citation type="journal article" date="2023" name="Proc. Natl. Acad. Sci. U.S.A.">
        <title>A global phylogenomic analysis of the shiitake genus Lentinula.</title>
        <authorList>
            <person name="Sierra-Patev S."/>
            <person name="Min B."/>
            <person name="Naranjo-Ortiz M."/>
            <person name="Looney B."/>
            <person name="Konkel Z."/>
            <person name="Slot J.C."/>
            <person name="Sakamoto Y."/>
            <person name="Steenwyk J.L."/>
            <person name="Rokas A."/>
            <person name="Carro J."/>
            <person name="Camarero S."/>
            <person name="Ferreira P."/>
            <person name="Molpeceres G."/>
            <person name="Ruiz-Duenas F.J."/>
            <person name="Serrano A."/>
            <person name="Henrissat B."/>
            <person name="Drula E."/>
            <person name="Hughes K.W."/>
            <person name="Mata J.L."/>
            <person name="Ishikawa N.K."/>
            <person name="Vargas-Isla R."/>
            <person name="Ushijima S."/>
            <person name="Smith C.A."/>
            <person name="Donoghue J."/>
            <person name="Ahrendt S."/>
            <person name="Andreopoulos W."/>
            <person name="He G."/>
            <person name="LaButti K."/>
            <person name="Lipzen A."/>
            <person name="Ng V."/>
            <person name="Riley R."/>
            <person name="Sandor L."/>
            <person name="Barry K."/>
            <person name="Martinez A.T."/>
            <person name="Xiao Y."/>
            <person name="Gibbons J.G."/>
            <person name="Terashima K."/>
            <person name="Grigoriev I.V."/>
            <person name="Hibbett D."/>
        </authorList>
    </citation>
    <scope>NUCLEOTIDE SEQUENCE [LARGE SCALE GENOMIC DNA]</scope>
    <source>
        <strain evidence="3 4">TFB7810</strain>
    </source>
</reference>
<dbReference type="CDD" id="cd02440">
    <property type="entry name" value="AdoMet_MTases"/>
    <property type="match status" value="1"/>
</dbReference>
<gene>
    <name evidence="3" type="ORF">DFH05DRAFT_1472140</name>
</gene>
<evidence type="ECO:0000313" key="4">
    <source>
        <dbReference type="Proteomes" id="UP001142393"/>
    </source>
</evidence>